<keyword evidence="2" id="KW-1185">Reference proteome</keyword>
<dbReference type="AlphaFoldDB" id="A0AAE8M774"/>
<evidence type="ECO:0008006" key="3">
    <source>
        <dbReference type="Google" id="ProtNLM"/>
    </source>
</evidence>
<gene>
    <name evidence="1" type="ORF">FTOL_05205</name>
</gene>
<dbReference type="InterPro" id="IPR053178">
    <property type="entry name" value="Osmoadaptation_assoc"/>
</dbReference>
<organism evidence="1 2">
    <name type="scientific">Fusarium torulosum</name>
    <dbReference type="NCBI Taxonomy" id="33205"/>
    <lineage>
        <taxon>Eukaryota</taxon>
        <taxon>Fungi</taxon>
        <taxon>Dikarya</taxon>
        <taxon>Ascomycota</taxon>
        <taxon>Pezizomycotina</taxon>
        <taxon>Sordariomycetes</taxon>
        <taxon>Hypocreomycetidae</taxon>
        <taxon>Hypocreales</taxon>
        <taxon>Nectriaceae</taxon>
        <taxon>Fusarium</taxon>
    </lineage>
</organism>
<dbReference type="PANTHER" id="PTHR38111:SF2">
    <property type="entry name" value="FINGER DOMAIN PROTEIN, PUTATIVE (AFU_ORTHOLOGUE AFUA_1G01560)-RELATED"/>
    <property type="match status" value="1"/>
</dbReference>
<dbReference type="PANTHER" id="PTHR38111">
    <property type="entry name" value="ZN(2)-C6 FUNGAL-TYPE DOMAIN-CONTAINING PROTEIN-RELATED"/>
    <property type="match status" value="1"/>
</dbReference>
<accession>A0AAE8M774</accession>
<evidence type="ECO:0000313" key="1">
    <source>
        <dbReference type="EMBL" id="SPJ75474.1"/>
    </source>
</evidence>
<proteinExistence type="predicted"/>
<reference evidence="1" key="1">
    <citation type="submission" date="2018-03" db="EMBL/GenBank/DDBJ databases">
        <authorList>
            <person name="Guldener U."/>
        </authorList>
    </citation>
    <scope>NUCLEOTIDE SEQUENCE</scope>
</reference>
<dbReference type="EMBL" id="ONZP01000163">
    <property type="protein sequence ID" value="SPJ75474.1"/>
    <property type="molecule type" value="Genomic_DNA"/>
</dbReference>
<dbReference type="Proteomes" id="UP001187734">
    <property type="component" value="Unassembled WGS sequence"/>
</dbReference>
<name>A0AAE8M774_9HYPO</name>
<sequence>MSRVASPPPEMSLIAFQGDFCFAFMFSNFVWRSYGAPWLDQAAAGKLGSLSLDATRALSQANFGRCNHKLDIELKGVVQYGKCLRTLSGALGNGAVQGGQDLLVPILVLLMHAASYADQTGAVFHLRGLARLLHLCGPEAFQEQPLLNAFEAIRATLVVASLYGKQRLFLEDQRWRTVPYERNNGFKTPQSQLLDILVVVPGVLQDHAAMQSIDEDGQNTRRELLERVERQLVALYRWRWQW</sequence>
<evidence type="ECO:0000313" key="2">
    <source>
        <dbReference type="Proteomes" id="UP001187734"/>
    </source>
</evidence>
<protein>
    <recommendedName>
        <fullName evidence="3">Transcription factor domain-containing protein</fullName>
    </recommendedName>
</protein>
<comment type="caution">
    <text evidence="1">The sequence shown here is derived from an EMBL/GenBank/DDBJ whole genome shotgun (WGS) entry which is preliminary data.</text>
</comment>